<keyword evidence="3" id="KW-1185">Reference proteome</keyword>
<dbReference type="PROSITE" id="PS51257">
    <property type="entry name" value="PROKAR_LIPOPROTEIN"/>
    <property type="match status" value="1"/>
</dbReference>
<keyword evidence="1" id="KW-0732">Signal</keyword>
<reference evidence="2 3" key="1">
    <citation type="submission" date="2018-12" db="EMBL/GenBank/DDBJ databases">
        <authorList>
            <consortium name="Pathogen Informatics"/>
        </authorList>
    </citation>
    <scope>NUCLEOTIDE SEQUENCE [LARGE SCALE GENOMIC DNA]</scope>
    <source>
        <strain evidence="2 3">NCTC13652</strain>
    </source>
</reference>
<organism evidence="2 3">
    <name type="scientific">Acidipropionibacterium jensenii</name>
    <dbReference type="NCBI Taxonomy" id="1749"/>
    <lineage>
        <taxon>Bacteria</taxon>
        <taxon>Bacillati</taxon>
        <taxon>Actinomycetota</taxon>
        <taxon>Actinomycetes</taxon>
        <taxon>Propionibacteriales</taxon>
        <taxon>Propionibacteriaceae</taxon>
        <taxon>Acidipropionibacterium</taxon>
    </lineage>
</organism>
<dbReference type="STRING" id="1122997.GCA_000425285_01074"/>
<evidence type="ECO:0000313" key="2">
    <source>
        <dbReference type="EMBL" id="VEI02607.1"/>
    </source>
</evidence>
<accession>A0A3S5EV40</accession>
<sequence>MMHSGRMLVMLAGVLALASMATACSRGGDTGGNEASVSIPDNPPPITSLSQIKAPMASYILSPEDAATLQNAVIIVANKCSLRFGVVSSQKPDNVRLPSDALELDGRYSTVVSLDGARQYGYQQDPRYAVKVDDKEKVKDAAPANPKEREVFNGVTADGQKSSLKDKNGNLLPQGGCYGEGNAEIQDHEKDYWADLIHLSSDGLDNALDRLDNDSRLLDAEKKWAACMKTKGYTFTHKDDAVQSVAGKPRAQQVKVAVDDATCSQQINYYGIMYALDTAYQNQYIVAHQAQFTSAQNGVRKALVTARGIIAKG</sequence>
<protein>
    <recommendedName>
        <fullName evidence="4">PknH-like extracellular domain-containing protein</fullName>
    </recommendedName>
</protein>
<feature type="chain" id="PRO_5018591662" description="PknH-like extracellular domain-containing protein" evidence="1">
    <location>
        <begin position="24"/>
        <end position="313"/>
    </location>
</feature>
<evidence type="ECO:0000256" key="1">
    <source>
        <dbReference type="SAM" id="SignalP"/>
    </source>
</evidence>
<evidence type="ECO:0008006" key="4">
    <source>
        <dbReference type="Google" id="ProtNLM"/>
    </source>
</evidence>
<dbReference type="Proteomes" id="UP000277858">
    <property type="component" value="Chromosome"/>
</dbReference>
<name>A0A3S5EV40_9ACTN</name>
<dbReference type="EMBL" id="LR134473">
    <property type="protein sequence ID" value="VEI02607.1"/>
    <property type="molecule type" value="Genomic_DNA"/>
</dbReference>
<evidence type="ECO:0000313" key="3">
    <source>
        <dbReference type="Proteomes" id="UP000277858"/>
    </source>
</evidence>
<feature type="signal peptide" evidence="1">
    <location>
        <begin position="1"/>
        <end position="23"/>
    </location>
</feature>
<dbReference type="AlphaFoldDB" id="A0A3S5EV40"/>
<gene>
    <name evidence="2" type="ORF">NCTC13652_00786</name>
</gene>
<proteinExistence type="predicted"/>